<gene>
    <name evidence="7" type="ORF">H8S34_03750</name>
</gene>
<feature type="transmembrane region" description="Helical" evidence="5">
    <location>
        <begin position="334"/>
        <end position="355"/>
    </location>
</feature>
<comment type="subcellular location">
    <subcellularLocation>
        <location evidence="1">Membrane</location>
        <topology evidence="1">Multi-pass membrane protein</topology>
    </subcellularLocation>
</comment>
<feature type="transmembrane region" description="Helical" evidence="5">
    <location>
        <begin position="267"/>
        <end position="287"/>
    </location>
</feature>
<feature type="transmembrane region" description="Helical" evidence="5">
    <location>
        <begin position="212"/>
        <end position="230"/>
    </location>
</feature>
<reference evidence="7 8" key="1">
    <citation type="submission" date="2020-08" db="EMBL/GenBank/DDBJ databases">
        <title>Genome public.</title>
        <authorList>
            <person name="Liu C."/>
            <person name="Sun Q."/>
        </authorList>
    </citation>
    <scope>NUCLEOTIDE SEQUENCE [LARGE SCALE GENOMIC DNA]</scope>
    <source>
        <strain evidence="7 8">New-38</strain>
    </source>
</reference>
<evidence type="ECO:0000256" key="2">
    <source>
        <dbReference type="ARBA" id="ARBA00022692"/>
    </source>
</evidence>
<keyword evidence="2 5" id="KW-0812">Transmembrane</keyword>
<dbReference type="Proteomes" id="UP000660021">
    <property type="component" value="Unassembled WGS sequence"/>
</dbReference>
<feature type="transmembrane region" description="Helical" evidence="5">
    <location>
        <begin position="293"/>
        <end position="322"/>
    </location>
</feature>
<dbReference type="EMBL" id="JACOPR010000002">
    <property type="protein sequence ID" value="MBC5729944.1"/>
    <property type="molecule type" value="Genomic_DNA"/>
</dbReference>
<feature type="transmembrane region" description="Helical" evidence="5">
    <location>
        <begin position="361"/>
        <end position="381"/>
    </location>
</feature>
<keyword evidence="3 5" id="KW-1133">Transmembrane helix</keyword>
<dbReference type="RefSeq" id="WP_186963082.1">
    <property type="nucleotide sequence ID" value="NZ_JACOPR010000002.1"/>
</dbReference>
<evidence type="ECO:0000256" key="3">
    <source>
        <dbReference type="ARBA" id="ARBA00022989"/>
    </source>
</evidence>
<dbReference type="PANTHER" id="PTHR31102">
    <property type="match status" value="1"/>
</dbReference>
<feature type="transmembrane region" description="Helical" evidence="5">
    <location>
        <begin position="236"/>
        <end position="255"/>
    </location>
</feature>
<dbReference type="PANTHER" id="PTHR31102:SF1">
    <property type="entry name" value="CATION_H+ EXCHANGER DOMAIN-CONTAINING PROTEIN"/>
    <property type="match status" value="1"/>
</dbReference>
<feature type="transmembrane region" description="Helical" evidence="5">
    <location>
        <begin position="109"/>
        <end position="130"/>
    </location>
</feature>
<feature type="transmembrane region" description="Helical" evidence="5">
    <location>
        <begin position="56"/>
        <end position="72"/>
    </location>
</feature>
<dbReference type="Gene3D" id="1.20.1530.20">
    <property type="match status" value="1"/>
</dbReference>
<feature type="transmembrane region" description="Helical" evidence="5">
    <location>
        <begin position="150"/>
        <end position="169"/>
    </location>
</feature>
<keyword evidence="4 5" id="KW-0472">Membrane</keyword>
<comment type="caution">
    <text evidence="7">The sequence shown here is derived from an EMBL/GenBank/DDBJ whole genome shotgun (WGS) entry which is preliminary data.</text>
</comment>
<name>A0ABR7HQZ4_9FIRM</name>
<dbReference type="InterPro" id="IPR038770">
    <property type="entry name" value="Na+/solute_symporter_sf"/>
</dbReference>
<evidence type="ECO:0000313" key="8">
    <source>
        <dbReference type="Proteomes" id="UP000660021"/>
    </source>
</evidence>
<proteinExistence type="predicted"/>
<dbReference type="InterPro" id="IPR006153">
    <property type="entry name" value="Cation/H_exchanger_TM"/>
</dbReference>
<dbReference type="InterPro" id="IPR051843">
    <property type="entry name" value="CPA1_transporter"/>
</dbReference>
<feature type="transmembrane region" description="Helical" evidence="5">
    <location>
        <begin position="84"/>
        <end position="103"/>
    </location>
</feature>
<evidence type="ECO:0000256" key="1">
    <source>
        <dbReference type="ARBA" id="ARBA00004141"/>
    </source>
</evidence>
<sequence>MLTSLALILLLGFFGSAVAQKLHLPGLLGMLLVGILLGPSQLNLLSPSMLSISADLRQLALIIILTRAGLSLDLADLKRVGRPALLMCFVPACFEIFGMVLLAPRLLGISTLDAAIMGAVVAAVSPAVIVPRMIRLMDEGWGAEKSIPQLILAGASVDDVFVIVLFTAFTGMAQGGSFSPVALLSVPVSIVLGLAAGLGLGTGLARWLDRPALRLPVQVLLLLSLAFLLVEGENRLEGLIPFSGLLAVMGTGIGLQRRSKACAKALSGAFSTLWVGAEVILFVLVGAEVDVRYAAAAGAMAVITVLGALCFRAVGVCVCLLGSGFSLREKLFCILSYLPKATVQAAIGGVPLAMGLGCGEIVLTVAVIAILVTAPLGALGIELSYRTLLSREVTSTAPEELPPEPTL</sequence>
<evidence type="ECO:0000256" key="4">
    <source>
        <dbReference type="ARBA" id="ARBA00023136"/>
    </source>
</evidence>
<protein>
    <submittedName>
        <fullName evidence="7">Cation:proton antiporter</fullName>
    </submittedName>
</protein>
<keyword evidence="8" id="KW-1185">Reference proteome</keyword>
<organism evidence="7 8">
    <name type="scientific">Pseudoflavonifractor hominis</name>
    <dbReference type="NCBI Taxonomy" id="2763059"/>
    <lineage>
        <taxon>Bacteria</taxon>
        <taxon>Bacillati</taxon>
        <taxon>Bacillota</taxon>
        <taxon>Clostridia</taxon>
        <taxon>Eubacteriales</taxon>
        <taxon>Oscillospiraceae</taxon>
        <taxon>Pseudoflavonifractor</taxon>
    </lineage>
</organism>
<evidence type="ECO:0000313" key="7">
    <source>
        <dbReference type="EMBL" id="MBC5729944.1"/>
    </source>
</evidence>
<accession>A0ABR7HQZ4</accession>
<feature type="domain" description="Cation/H+ exchanger transmembrane" evidence="6">
    <location>
        <begin position="13"/>
        <end position="377"/>
    </location>
</feature>
<feature type="transmembrane region" description="Helical" evidence="5">
    <location>
        <begin position="181"/>
        <end position="200"/>
    </location>
</feature>
<dbReference type="Pfam" id="PF00999">
    <property type="entry name" value="Na_H_Exchanger"/>
    <property type="match status" value="1"/>
</dbReference>
<evidence type="ECO:0000256" key="5">
    <source>
        <dbReference type="SAM" id="Phobius"/>
    </source>
</evidence>
<evidence type="ECO:0000259" key="6">
    <source>
        <dbReference type="Pfam" id="PF00999"/>
    </source>
</evidence>